<evidence type="ECO:0000313" key="11">
    <source>
        <dbReference type="Proteomes" id="UP000005408"/>
    </source>
</evidence>
<proteinExistence type="predicted"/>
<keyword evidence="3 8" id="KW-1133">Transmembrane helix</keyword>
<evidence type="ECO:0000259" key="9">
    <source>
        <dbReference type="PROSITE" id="PS50262"/>
    </source>
</evidence>
<protein>
    <recommendedName>
        <fullName evidence="9">G-protein coupled receptors family 1 profile domain-containing protein</fullName>
    </recommendedName>
</protein>
<feature type="transmembrane region" description="Helical" evidence="8">
    <location>
        <begin position="63"/>
        <end position="84"/>
    </location>
</feature>
<organism evidence="10 11">
    <name type="scientific">Magallana gigas</name>
    <name type="common">Pacific oyster</name>
    <name type="synonym">Crassostrea gigas</name>
    <dbReference type="NCBI Taxonomy" id="29159"/>
    <lineage>
        <taxon>Eukaryota</taxon>
        <taxon>Metazoa</taxon>
        <taxon>Spiralia</taxon>
        <taxon>Lophotrochozoa</taxon>
        <taxon>Mollusca</taxon>
        <taxon>Bivalvia</taxon>
        <taxon>Autobranchia</taxon>
        <taxon>Pteriomorphia</taxon>
        <taxon>Ostreida</taxon>
        <taxon>Ostreoidea</taxon>
        <taxon>Ostreidae</taxon>
        <taxon>Magallana</taxon>
    </lineage>
</organism>
<evidence type="ECO:0000313" key="10">
    <source>
        <dbReference type="EnsemblMetazoa" id="G4521.1:cds"/>
    </source>
</evidence>
<feature type="transmembrane region" description="Helical" evidence="8">
    <location>
        <begin position="387"/>
        <end position="407"/>
    </location>
</feature>
<feature type="transmembrane region" description="Helical" evidence="8">
    <location>
        <begin position="212"/>
        <end position="233"/>
    </location>
</feature>
<dbReference type="Gene3D" id="1.20.1070.10">
    <property type="entry name" value="Rhodopsin 7-helix transmembrane proteins"/>
    <property type="match status" value="1"/>
</dbReference>
<dbReference type="PANTHER" id="PTHR24240">
    <property type="entry name" value="OPSIN"/>
    <property type="match status" value="1"/>
</dbReference>
<dbReference type="PROSITE" id="PS50262">
    <property type="entry name" value="G_PROTEIN_RECEP_F1_2"/>
    <property type="match status" value="1"/>
</dbReference>
<name>A0A8W8N6T7_MAGGI</name>
<feature type="transmembrane region" description="Helical" evidence="8">
    <location>
        <begin position="174"/>
        <end position="200"/>
    </location>
</feature>
<keyword evidence="4" id="KW-0297">G-protein coupled receptor</keyword>
<dbReference type="SUPFAM" id="SSF81321">
    <property type="entry name" value="Family A G protein-coupled receptor-like"/>
    <property type="match status" value="1"/>
</dbReference>
<keyword evidence="6" id="KW-0675">Receptor</keyword>
<feature type="transmembrane region" description="Helical" evidence="8">
    <location>
        <begin position="20"/>
        <end position="51"/>
    </location>
</feature>
<keyword evidence="2 8" id="KW-0812">Transmembrane</keyword>
<dbReference type="PRINTS" id="PR00237">
    <property type="entry name" value="GPCRRHODOPSN"/>
</dbReference>
<keyword evidence="5 8" id="KW-0472">Membrane</keyword>
<evidence type="ECO:0000256" key="1">
    <source>
        <dbReference type="ARBA" id="ARBA00004141"/>
    </source>
</evidence>
<keyword evidence="11" id="KW-1185">Reference proteome</keyword>
<feature type="transmembrane region" description="Helical" evidence="8">
    <location>
        <begin position="295"/>
        <end position="320"/>
    </location>
</feature>
<feature type="transmembrane region" description="Helical" evidence="8">
    <location>
        <begin position="123"/>
        <end position="147"/>
    </location>
</feature>
<dbReference type="GO" id="GO:0004930">
    <property type="term" value="F:G protein-coupled receptor activity"/>
    <property type="evidence" value="ECO:0007669"/>
    <property type="project" value="UniProtKB-KW"/>
</dbReference>
<dbReference type="CDD" id="cd00637">
    <property type="entry name" value="7tm_classA_rhodopsin-like"/>
    <property type="match status" value="1"/>
</dbReference>
<dbReference type="InterPro" id="IPR050125">
    <property type="entry name" value="GPCR_opsins"/>
</dbReference>
<sequence>MVAFENVSEHSSGSDQPYCMSYSLFIIHIACSSAIFVIGVIVNVFSIRAIIRLKLFRDTSVIFTLYLMTVNLVACTLGMVVAVVNSIRYTGIKDTSCRSRRKVGGISKPDPTNKKKNSNERQLIISVIIMVTSYTILFLPTCILPVADPNYRVSVNTISVGVIVRLKLARETSVLFTLHLMIVNLAASIIAMSVSLANSFHSSGRKDMFCRITGFVVFSLIGVQMCNITLISISAYLKVSHSTLGIGFFSRTRNVALCLGIIWIIPLCIMSMPATELWGEFSLSNHAPWCYPFTGGFGIFVVCFALITSLSALLFSYVGIIRTVLRSRRRVENANQLDNQRKKKLRNERQLILTIIIMVTSFIFLFLPSGIIPIVDPNVKLGVETHVIFTYVMWSQNFLDTLIYCALNSKIRNGIKDCVFCTNVRRPDAERNVSIM</sequence>
<evidence type="ECO:0000256" key="7">
    <source>
        <dbReference type="ARBA" id="ARBA00023224"/>
    </source>
</evidence>
<evidence type="ECO:0000256" key="4">
    <source>
        <dbReference type="ARBA" id="ARBA00023040"/>
    </source>
</evidence>
<dbReference type="AlphaFoldDB" id="A0A8W8N6T7"/>
<feature type="transmembrane region" description="Helical" evidence="8">
    <location>
        <begin position="351"/>
        <end position="375"/>
    </location>
</feature>
<dbReference type="EnsemblMetazoa" id="G4521.1">
    <property type="protein sequence ID" value="G4521.1:cds"/>
    <property type="gene ID" value="G4521"/>
</dbReference>
<evidence type="ECO:0000256" key="6">
    <source>
        <dbReference type="ARBA" id="ARBA00023170"/>
    </source>
</evidence>
<keyword evidence="7" id="KW-0807">Transducer</keyword>
<feature type="domain" description="G-protein coupled receptors family 1 profile" evidence="9">
    <location>
        <begin position="155"/>
        <end position="404"/>
    </location>
</feature>
<dbReference type="GO" id="GO:0016020">
    <property type="term" value="C:membrane"/>
    <property type="evidence" value="ECO:0007669"/>
    <property type="project" value="UniProtKB-SubCell"/>
</dbReference>
<dbReference type="Pfam" id="PF00001">
    <property type="entry name" value="7tm_1"/>
    <property type="match status" value="1"/>
</dbReference>
<evidence type="ECO:0000256" key="5">
    <source>
        <dbReference type="ARBA" id="ARBA00023136"/>
    </source>
</evidence>
<evidence type="ECO:0000256" key="8">
    <source>
        <dbReference type="SAM" id="Phobius"/>
    </source>
</evidence>
<reference evidence="10" key="1">
    <citation type="submission" date="2022-08" db="UniProtKB">
        <authorList>
            <consortium name="EnsemblMetazoa"/>
        </authorList>
    </citation>
    <scope>IDENTIFICATION</scope>
    <source>
        <strain evidence="10">05x7-T-G4-1.051#20</strain>
    </source>
</reference>
<dbReference type="InterPro" id="IPR017452">
    <property type="entry name" value="GPCR_Rhodpsn_7TM"/>
</dbReference>
<evidence type="ECO:0000256" key="2">
    <source>
        <dbReference type="ARBA" id="ARBA00022692"/>
    </source>
</evidence>
<feature type="transmembrane region" description="Helical" evidence="8">
    <location>
        <begin position="254"/>
        <end position="275"/>
    </location>
</feature>
<dbReference type="InterPro" id="IPR000276">
    <property type="entry name" value="GPCR_Rhodpsn"/>
</dbReference>
<comment type="subcellular location">
    <subcellularLocation>
        <location evidence="1">Membrane</location>
        <topology evidence="1">Multi-pass membrane protein</topology>
    </subcellularLocation>
</comment>
<evidence type="ECO:0000256" key="3">
    <source>
        <dbReference type="ARBA" id="ARBA00022989"/>
    </source>
</evidence>
<accession>A0A8W8N6T7</accession>
<dbReference type="Proteomes" id="UP000005408">
    <property type="component" value="Unassembled WGS sequence"/>
</dbReference>